<feature type="transmembrane region" description="Helical" evidence="1">
    <location>
        <begin position="25"/>
        <end position="46"/>
    </location>
</feature>
<keyword evidence="1" id="KW-0812">Transmembrane</keyword>
<accession>A0A2S0MK43</accession>
<dbReference type="Pfam" id="PF09842">
    <property type="entry name" value="DUF2069"/>
    <property type="match status" value="1"/>
</dbReference>
<reference evidence="2 3" key="1">
    <citation type="submission" date="2018-03" db="EMBL/GenBank/DDBJ databases">
        <title>Genome sequencing of Ottowia sp.</title>
        <authorList>
            <person name="Kim S.-J."/>
            <person name="Heo J."/>
            <person name="Kwon S.-W."/>
        </authorList>
    </citation>
    <scope>NUCLEOTIDE SEQUENCE [LARGE SCALE GENOMIC DNA]</scope>
    <source>
        <strain evidence="2 3">KADR8-3</strain>
    </source>
</reference>
<dbReference type="OrthoDB" id="9181360at2"/>
<proteinExistence type="predicted"/>
<sequence length="145" mass="15691">MSSPVPPPFAPVANAPSPTARRTRAVTLAALLALTALCLAWELWLAPLRPGGSWLALKALPLLLAVPGVLRYRMATYRTLALFVWLYFVEGVVRATSDRAPSAWYALAEAVLVVIVFVACTAHIRLRLREARLHSAQAHAATPVS</sequence>
<keyword evidence="1" id="KW-0472">Membrane</keyword>
<dbReference type="RefSeq" id="WP_106704739.1">
    <property type="nucleotide sequence ID" value="NZ_CP027666.1"/>
</dbReference>
<gene>
    <name evidence="2" type="ORF">C6570_15190</name>
</gene>
<dbReference type="AlphaFoldDB" id="A0A2S0MK43"/>
<keyword evidence="3" id="KW-1185">Reference proteome</keyword>
<organism evidence="2 3">
    <name type="scientific">Ottowia oryzae</name>
    <dbReference type="NCBI Taxonomy" id="2109914"/>
    <lineage>
        <taxon>Bacteria</taxon>
        <taxon>Pseudomonadati</taxon>
        <taxon>Pseudomonadota</taxon>
        <taxon>Betaproteobacteria</taxon>
        <taxon>Burkholderiales</taxon>
        <taxon>Comamonadaceae</taxon>
        <taxon>Ottowia</taxon>
    </lineage>
</organism>
<feature type="transmembrane region" description="Helical" evidence="1">
    <location>
        <begin position="103"/>
        <end position="124"/>
    </location>
</feature>
<dbReference type="Proteomes" id="UP000239709">
    <property type="component" value="Chromosome"/>
</dbReference>
<evidence type="ECO:0000256" key="1">
    <source>
        <dbReference type="SAM" id="Phobius"/>
    </source>
</evidence>
<dbReference type="EMBL" id="CP027666">
    <property type="protein sequence ID" value="AVO36197.1"/>
    <property type="molecule type" value="Genomic_DNA"/>
</dbReference>
<dbReference type="KEGG" id="otk:C6570_15190"/>
<evidence type="ECO:0000313" key="2">
    <source>
        <dbReference type="EMBL" id="AVO36197.1"/>
    </source>
</evidence>
<dbReference type="InterPro" id="IPR018643">
    <property type="entry name" value="DUF2069_membrane"/>
</dbReference>
<feature type="transmembrane region" description="Helical" evidence="1">
    <location>
        <begin position="77"/>
        <end position="97"/>
    </location>
</feature>
<keyword evidence="1" id="KW-1133">Transmembrane helix</keyword>
<protein>
    <submittedName>
        <fullName evidence="2">DUF2069 domain-containing protein</fullName>
    </submittedName>
</protein>
<evidence type="ECO:0000313" key="3">
    <source>
        <dbReference type="Proteomes" id="UP000239709"/>
    </source>
</evidence>
<name>A0A2S0MK43_9BURK</name>